<dbReference type="InterPro" id="IPR050269">
    <property type="entry name" value="ComplexI_Subunit6"/>
</dbReference>
<name>A0A1P8NN94_CRIAP</name>
<keyword evidence="9" id="KW-0249">Electron transport</keyword>
<accession>A0A1P8NN94</accession>
<keyword evidence="6" id="KW-0679">Respiratory chain</keyword>
<geneLocation type="mitochondrion" evidence="17"/>
<keyword evidence="13 16" id="KW-0472">Membrane</keyword>
<evidence type="ECO:0000256" key="1">
    <source>
        <dbReference type="ARBA" id="ARBA00004225"/>
    </source>
</evidence>
<evidence type="ECO:0000256" key="6">
    <source>
        <dbReference type="ARBA" id="ARBA00022660"/>
    </source>
</evidence>
<dbReference type="EC" id="7.1.1.2" evidence="3"/>
<feature type="transmembrane region" description="Helical" evidence="16">
    <location>
        <begin position="21"/>
        <end position="38"/>
    </location>
</feature>
<comment type="catalytic activity">
    <reaction evidence="15">
        <text>a ubiquinone + NADH + 5 H(+)(in) = a ubiquinol + NAD(+) + 4 H(+)(out)</text>
        <dbReference type="Rhea" id="RHEA:29091"/>
        <dbReference type="Rhea" id="RHEA-COMP:9565"/>
        <dbReference type="Rhea" id="RHEA-COMP:9566"/>
        <dbReference type="ChEBI" id="CHEBI:15378"/>
        <dbReference type="ChEBI" id="CHEBI:16389"/>
        <dbReference type="ChEBI" id="CHEBI:17976"/>
        <dbReference type="ChEBI" id="CHEBI:57540"/>
        <dbReference type="ChEBI" id="CHEBI:57945"/>
        <dbReference type="EC" id="7.1.1.2"/>
    </reaction>
</comment>
<keyword evidence="10 16" id="KW-1133">Transmembrane helix</keyword>
<reference evidence="17" key="1">
    <citation type="journal article" date="2015" name="Methods Ecol Evol">
        <title>Validating the power of mitochondrial metagenomics for community ecology and phylogenetics of complex assemblages.</title>
        <authorList>
            <person name="Gomez-Rodriguez C."/>
            <person name="Crampton-Platt A."/>
            <person name="Timmermans M.J.T.N."/>
            <person name="Baselga A."/>
            <person name="Vogler A.P."/>
        </authorList>
    </citation>
    <scope>NUCLEOTIDE SEQUENCE</scope>
</reference>
<organism evidence="17">
    <name type="scientific">Crioceris asparagi</name>
    <name type="common">Common asparagus beetle</name>
    <name type="synonym">Chrysomela asparagi</name>
    <dbReference type="NCBI Taxonomy" id="131627"/>
    <lineage>
        <taxon>Eukaryota</taxon>
        <taxon>Metazoa</taxon>
        <taxon>Ecdysozoa</taxon>
        <taxon>Arthropoda</taxon>
        <taxon>Hexapoda</taxon>
        <taxon>Insecta</taxon>
        <taxon>Pterygota</taxon>
        <taxon>Neoptera</taxon>
        <taxon>Endopterygota</taxon>
        <taxon>Coleoptera</taxon>
        <taxon>Polyphaga</taxon>
        <taxon>Cucujiformia</taxon>
        <taxon>Chrysomeloidea</taxon>
        <taxon>Chrysomelidae</taxon>
        <taxon>Criocerinae</taxon>
        <taxon>Crioceris</taxon>
    </lineage>
</organism>
<keyword evidence="8" id="KW-1278">Translocase</keyword>
<comment type="similarity">
    <text evidence="2">Belongs to the complex I subunit 6 family.</text>
</comment>
<evidence type="ECO:0000256" key="8">
    <source>
        <dbReference type="ARBA" id="ARBA00022967"/>
    </source>
</evidence>
<dbReference type="PANTHER" id="PTHR11435:SF1">
    <property type="entry name" value="NADH-UBIQUINONE OXIDOREDUCTASE CHAIN 6"/>
    <property type="match status" value="1"/>
</dbReference>
<evidence type="ECO:0000256" key="7">
    <source>
        <dbReference type="ARBA" id="ARBA00022692"/>
    </source>
</evidence>
<keyword evidence="12 17" id="KW-0496">Mitochondrion</keyword>
<evidence type="ECO:0000256" key="12">
    <source>
        <dbReference type="ARBA" id="ARBA00023128"/>
    </source>
</evidence>
<evidence type="ECO:0000256" key="14">
    <source>
        <dbReference type="ARBA" id="ARBA00031019"/>
    </source>
</evidence>
<dbReference type="EMBL" id="KX943485">
    <property type="protein sequence ID" value="APX40652.1"/>
    <property type="molecule type" value="Genomic_DNA"/>
</dbReference>
<feature type="transmembrane region" description="Helical" evidence="16">
    <location>
        <begin position="44"/>
        <end position="63"/>
    </location>
</feature>
<evidence type="ECO:0000256" key="9">
    <source>
        <dbReference type="ARBA" id="ARBA00022982"/>
    </source>
</evidence>
<reference evidence="17" key="2">
    <citation type="submission" date="2016-10" db="EMBL/GenBank/DDBJ databases">
        <authorList>
            <person name="Gomez-Rodriguez C."/>
            <person name="Crampton-Platt A."/>
            <person name="Timmermans M.J.T.N."/>
            <person name="Baselga A."/>
            <person name="Vogler A.P."/>
        </authorList>
    </citation>
    <scope>NUCLEOTIDE SEQUENCE</scope>
</reference>
<gene>
    <name evidence="17" type="primary">nad6</name>
</gene>
<comment type="subcellular location">
    <subcellularLocation>
        <location evidence="1">Mitochondrion membrane</location>
        <topology evidence="1">Multi-pass membrane protein</topology>
    </subcellularLocation>
</comment>
<dbReference type="GO" id="GO:0031966">
    <property type="term" value="C:mitochondrial membrane"/>
    <property type="evidence" value="ECO:0007669"/>
    <property type="project" value="UniProtKB-SubCell"/>
</dbReference>
<dbReference type="PANTHER" id="PTHR11435">
    <property type="entry name" value="NADH UBIQUINONE OXIDOREDUCTASE SUBUNIT ND6"/>
    <property type="match status" value="1"/>
</dbReference>
<evidence type="ECO:0000256" key="5">
    <source>
        <dbReference type="ARBA" id="ARBA00022448"/>
    </source>
</evidence>
<evidence type="ECO:0000313" key="17">
    <source>
        <dbReference type="EMBL" id="APX40652.1"/>
    </source>
</evidence>
<evidence type="ECO:0000256" key="11">
    <source>
        <dbReference type="ARBA" id="ARBA00023027"/>
    </source>
</evidence>
<evidence type="ECO:0000256" key="13">
    <source>
        <dbReference type="ARBA" id="ARBA00023136"/>
    </source>
</evidence>
<feature type="transmembrane region" description="Helical" evidence="16">
    <location>
        <begin position="133"/>
        <end position="153"/>
    </location>
</feature>
<keyword evidence="7 16" id="KW-0812">Transmembrane</keyword>
<sequence>MITSMILISAMFMTMKHPLSMGMMLLMQTIMIALMTGMMNMTFWFSYIIFIIMIGGMLILFMYMTSVASNEKFKFSNKILVMSIIIMILSLMIWMKDFQQIYQLMDMEESYQATISNNFNHALNKYMNYPNNLIMYTMFFYLFITMIMVTKITKIESGPLRQKN</sequence>
<feature type="transmembrane region" description="Helical" evidence="16">
    <location>
        <begin position="75"/>
        <end position="95"/>
    </location>
</feature>
<evidence type="ECO:0000256" key="15">
    <source>
        <dbReference type="ARBA" id="ARBA00049551"/>
    </source>
</evidence>
<keyword evidence="11" id="KW-0520">NAD</keyword>
<evidence type="ECO:0000256" key="10">
    <source>
        <dbReference type="ARBA" id="ARBA00022989"/>
    </source>
</evidence>
<dbReference type="AlphaFoldDB" id="A0A1P8NN94"/>
<evidence type="ECO:0000256" key="16">
    <source>
        <dbReference type="SAM" id="Phobius"/>
    </source>
</evidence>
<evidence type="ECO:0000256" key="4">
    <source>
        <dbReference type="ARBA" id="ARBA00021095"/>
    </source>
</evidence>
<proteinExistence type="inferred from homology"/>
<dbReference type="GO" id="GO:0008137">
    <property type="term" value="F:NADH dehydrogenase (ubiquinone) activity"/>
    <property type="evidence" value="ECO:0007669"/>
    <property type="project" value="UniProtKB-EC"/>
</dbReference>
<protein>
    <recommendedName>
        <fullName evidence="4">NADH-ubiquinone oxidoreductase chain 6</fullName>
        <ecNumber evidence="3">7.1.1.2</ecNumber>
    </recommendedName>
    <alternativeName>
        <fullName evidence="14">NADH dehydrogenase subunit 6</fullName>
    </alternativeName>
</protein>
<evidence type="ECO:0000256" key="2">
    <source>
        <dbReference type="ARBA" id="ARBA00005698"/>
    </source>
</evidence>
<evidence type="ECO:0000256" key="3">
    <source>
        <dbReference type="ARBA" id="ARBA00012944"/>
    </source>
</evidence>
<keyword evidence="5" id="KW-0813">Transport</keyword>